<sequence length="116" mass="13622">MSIKRFKCINYKNYFLYCLGALVSTPLMVTLFNNGSLLAYPMMLIWFSLVIIVVLLPSIIGRNFYSHILLYKAKNGLLRDEEKKPRLMKFCKFLPNMLGWVIWLKIIKIDKLGLEQ</sequence>
<evidence type="ECO:0000313" key="3">
    <source>
        <dbReference type="Proteomes" id="UP000198597"/>
    </source>
</evidence>
<accession>A0A1H0VGA8</accession>
<proteinExistence type="predicted"/>
<reference evidence="2 3" key="1">
    <citation type="submission" date="2016-10" db="EMBL/GenBank/DDBJ databases">
        <authorList>
            <person name="de Groot N.N."/>
        </authorList>
    </citation>
    <scope>NUCLEOTIDE SEQUENCE [LARGE SCALE GENOMIC DNA]</scope>
    <source>
        <strain evidence="2 3">DSM 12272</strain>
    </source>
</reference>
<keyword evidence="1" id="KW-1133">Transmembrane helix</keyword>
<dbReference type="EMBL" id="FNJM01000016">
    <property type="protein sequence ID" value="SDP77245.1"/>
    <property type="molecule type" value="Genomic_DNA"/>
</dbReference>
<protein>
    <submittedName>
        <fullName evidence="2">Uncharacterized protein</fullName>
    </submittedName>
</protein>
<evidence type="ECO:0000313" key="2">
    <source>
        <dbReference type="EMBL" id="SDP77245.1"/>
    </source>
</evidence>
<keyword evidence="1" id="KW-0812">Transmembrane</keyword>
<keyword evidence="3" id="KW-1185">Reference proteome</keyword>
<gene>
    <name evidence="2" type="ORF">SAMN04488529_11639</name>
</gene>
<feature type="transmembrane region" description="Helical" evidence="1">
    <location>
        <begin position="14"/>
        <end position="32"/>
    </location>
</feature>
<evidence type="ECO:0000256" key="1">
    <source>
        <dbReference type="SAM" id="Phobius"/>
    </source>
</evidence>
<organism evidence="2 3">
    <name type="scientific">Clostridium gasigenes</name>
    <dbReference type="NCBI Taxonomy" id="94869"/>
    <lineage>
        <taxon>Bacteria</taxon>
        <taxon>Bacillati</taxon>
        <taxon>Bacillota</taxon>
        <taxon>Clostridia</taxon>
        <taxon>Eubacteriales</taxon>
        <taxon>Clostridiaceae</taxon>
        <taxon>Clostridium</taxon>
    </lineage>
</organism>
<name>A0A1H0VGA8_9CLOT</name>
<feature type="transmembrane region" description="Helical" evidence="1">
    <location>
        <begin position="44"/>
        <end position="65"/>
    </location>
</feature>
<dbReference type="AlphaFoldDB" id="A0A1H0VGA8"/>
<keyword evidence="1" id="KW-0472">Membrane</keyword>
<dbReference type="Proteomes" id="UP000198597">
    <property type="component" value="Unassembled WGS sequence"/>
</dbReference>